<dbReference type="Gene3D" id="2.20.70.10">
    <property type="match status" value="1"/>
</dbReference>
<dbReference type="SMART" id="SM00456">
    <property type="entry name" value="WW"/>
    <property type="match status" value="2"/>
</dbReference>
<dbReference type="InterPro" id="IPR052895">
    <property type="entry name" value="HetReg/Transcr_Mod"/>
</dbReference>
<accession>A0A6A6X2X0</accession>
<dbReference type="InterPro" id="IPR036020">
    <property type="entry name" value="WW_dom_sf"/>
</dbReference>
<evidence type="ECO:0000259" key="2">
    <source>
        <dbReference type="PROSITE" id="PS50020"/>
    </source>
</evidence>
<feature type="region of interest" description="Disordered" evidence="1">
    <location>
        <begin position="1"/>
        <end position="28"/>
    </location>
</feature>
<evidence type="ECO:0000313" key="4">
    <source>
        <dbReference type="Proteomes" id="UP000799757"/>
    </source>
</evidence>
<dbReference type="InterPro" id="IPR001202">
    <property type="entry name" value="WW_dom"/>
</dbReference>
<dbReference type="Pfam" id="PF06985">
    <property type="entry name" value="HET"/>
    <property type="match status" value="1"/>
</dbReference>
<sequence length="781" mass="89048">MEHSRRPLRSHSPIRGQSEKSPTRQGVKIERSWERTLKTRIDFESLDPYEYRPLKDREIRLLRILPGEFNDDLEVYISHVPLVEPDRARDTRLDLERLQDTLPKGWKVFKTVEERYIFWNRTNRTTHWSHPDQEFDRRLYHSDAVLNPYPGFEPVFEALSYCWGNEEATSRLYVMPHDPASKPSSLHLRPNLDTALKSLRQTQSERILWVDALSINQEDMDERSHQVKKMANIYSLAYRVVVWLGPAAADGSSRQALALLESLGGKVERTRGFTLLPAPASFPAPNFWSPNPIDLFEPLKVLDSKVPLPLDEGAVLAIRRCLERPWWDRLWIWQEIGLASSRSTIQLGSYSALWPMVRRAINVLSWRCESQSGGLLPKLLLSTRSGFADVTPRSSMADIIWRTRKAECSEKCTLIFRHDRIFALFGLVPPTFVNLVQADYSIPVANIFTNVCLAMQKHDKRLDFLTYCDITDEDRDTKKPSWVPNWLKNTERTRLLPSYASGYVLGTSAVSSLGQEHSLTLHRCLSGKVNADLYTTTIRTIRNLRSLVSSVEQPILELWQGMAKISGTNSKCETWVEDFVDTLRCGEINEKSHGSRHPRISECMDKYVAEGAASICSSSVRGRSFFRLTDGHFGLGSPSVATGDIVAIILGCYFPVLLRPSSDRGITCTYRVVGTAYIGILMNTEALLGPIPLGYQVFSQRSDGHWIQAFRHSDSERVVYDDPRLGPLPEGWGFYRGYEGKERARRLFRNKAAGKVTWHDPRLTVGELKKRGAPVQEISLV</sequence>
<proteinExistence type="predicted"/>
<dbReference type="SUPFAM" id="SSF51045">
    <property type="entry name" value="WW domain"/>
    <property type="match status" value="1"/>
</dbReference>
<dbReference type="OrthoDB" id="4850726at2759"/>
<dbReference type="PROSITE" id="PS50020">
    <property type="entry name" value="WW_DOMAIN_2"/>
    <property type="match status" value="2"/>
</dbReference>
<dbReference type="EMBL" id="MU002083">
    <property type="protein sequence ID" value="KAF2790277.1"/>
    <property type="molecule type" value="Genomic_DNA"/>
</dbReference>
<evidence type="ECO:0000256" key="1">
    <source>
        <dbReference type="SAM" id="MobiDB-lite"/>
    </source>
</evidence>
<feature type="compositionally biased region" description="Basic and acidic residues" evidence="1">
    <location>
        <begin position="17"/>
        <end position="28"/>
    </location>
</feature>
<gene>
    <name evidence="3" type="ORF">K505DRAFT_391109</name>
</gene>
<dbReference type="CDD" id="cd00201">
    <property type="entry name" value="WW"/>
    <property type="match status" value="1"/>
</dbReference>
<evidence type="ECO:0000313" key="3">
    <source>
        <dbReference type="EMBL" id="KAF2790277.1"/>
    </source>
</evidence>
<organism evidence="3 4">
    <name type="scientific">Melanomma pulvis-pyrius CBS 109.77</name>
    <dbReference type="NCBI Taxonomy" id="1314802"/>
    <lineage>
        <taxon>Eukaryota</taxon>
        <taxon>Fungi</taxon>
        <taxon>Dikarya</taxon>
        <taxon>Ascomycota</taxon>
        <taxon>Pezizomycotina</taxon>
        <taxon>Dothideomycetes</taxon>
        <taxon>Pleosporomycetidae</taxon>
        <taxon>Pleosporales</taxon>
        <taxon>Melanommataceae</taxon>
        <taxon>Melanomma</taxon>
    </lineage>
</organism>
<feature type="domain" description="WW" evidence="2">
    <location>
        <begin position="726"/>
        <end position="763"/>
    </location>
</feature>
<dbReference type="Proteomes" id="UP000799757">
    <property type="component" value="Unassembled WGS sequence"/>
</dbReference>
<feature type="domain" description="WW" evidence="2">
    <location>
        <begin position="100"/>
        <end position="133"/>
    </location>
</feature>
<dbReference type="InterPro" id="IPR010730">
    <property type="entry name" value="HET"/>
</dbReference>
<reference evidence="3" key="1">
    <citation type="journal article" date="2020" name="Stud. Mycol.">
        <title>101 Dothideomycetes genomes: a test case for predicting lifestyles and emergence of pathogens.</title>
        <authorList>
            <person name="Haridas S."/>
            <person name="Albert R."/>
            <person name="Binder M."/>
            <person name="Bloem J."/>
            <person name="Labutti K."/>
            <person name="Salamov A."/>
            <person name="Andreopoulos B."/>
            <person name="Baker S."/>
            <person name="Barry K."/>
            <person name="Bills G."/>
            <person name="Bluhm B."/>
            <person name="Cannon C."/>
            <person name="Castanera R."/>
            <person name="Culley D."/>
            <person name="Daum C."/>
            <person name="Ezra D."/>
            <person name="Gonzalez J."/>
            <person name="Henrissat B."/>
            <person name="Kuo A."/>
            <person name="Liang C."/>
            <person name="Lipzen A."/>
            <person name="Lutzoni F."/>
            <person name="Magnuson J."/>
            <person name="Mondo S."/>
            <person name="Nolan M."/>
            <person name="Ohm R."/>
            <person name="Pangilinan J."/>
            <person name="Park H.-J."/>
            <person name="Ramirez L."/>
            <person name="Alfaro M."/>
            <person name="Sun H."/>
            <person name="Tritt A."/>
            <person name="Yoshinaga Y."/>
            <person name="Zwiers L.-H."/>
            <person name="Turgeon B."/>
            <person name="Goodwin S."/>
            <person name="Spatafora J."/>
            <person name="Crous P."/>
            <person name="Grigoriev I."/>
        </authorList>
    </citation>
    <scope>NUCLEOTIDE SEQUENCE</scope>
    <source>
        <strain evidence="3">CBS 109.77</strain>
    </source>
</reference>
<keyword evidence="4" id="KW-1185">Reference proteome</keyword>
<dbReference type="PANTHER" id="PTHR24148:SF73">
    <property type="entry name" value="HET DOMAIN PROTEIN (AFU_ORTHOLOGUE AFUA_8G01020)"/>
    <property type="match status" value="1"/>
</dbReference>
<dbReference type="PANTHER" id="PTHR24148">
    <property type="entry name" value="ANKYRIN REPEAT DOMAIN-CONTAINING PROTEIN 39 HOMOLOG-RELATED"/>
    <property type="match status" value="1"/>
</dbReference>
<name>A0A6A6X2X0_9PLEO</name>
<protein>
    <submittedName>
        <fullName evidence="3">HET-domain-containing protein</fullName>
    </submittedName>
</protein>
<dbReference type="AlphaFoldDB" id="A0A6A6X2X0"/>